<dbReference type="AlphaFoldDB" id="A0AAD6Y1F7"/>
<organism evidence="2 3">
    <name type="scientific">Mycena pura</name>
    <dbReference type="NCBI Taxonomy" id="153505"/>
    <lineage>
        <taxon>Eukaryota</taxon>
        <taxon>Fungi</taxon>
        <taxon>Dikarya</taxon>
        <taxon>Basidiomycota</taxon>
        <taxon>Agaricomycotina</taxon>
        <taxon>Agaricomycetes</taxon>
        <taxon>Agaricomycetidae</taxon>
        <taxon>Agaricales</taxon>
        <taxon>Marasmiineae</taxon>
        <taxon>Mycenaceae</taxon>
        <taxon>Mycena</taxon>
    </lineage>
</organism>
<feature type="compositionally biased region" description="Low complexity" evidence="1">
    <location>
        <begin position="1"/>
        <end position="26"/>
    </location>
</feature>
<evidence type="ECO:0000313" key="2">
    <source>
        <dbReference type="EMBL" id="KAJ7192175.1"/>
    </source>
</evidence>
<dbReference type="Proteomes" id="UP001219525">
    <property type="component" value="Unassembled WGS sequence"/>
</dbReference>
<feature type="region of interest" description="Disordered" evidence="1">
    <location>
        <begin position="255"/>
        <end position="301"/>
    </location>
</feature>
<proteinExistence type="predicted"/>
<feature type="compositionally biased region" description="Polar residues" evidence="1">
    <location>
        <begin position="284"/>
        <end position="295"/>
    </location>
</feature>
<gene>
    <name evidence="2" type="ORF">GGX14DRAFT_596153</name>
</gene>
<evidence type="ECO:0000313" key="3">
    <source>
        <dbReference type="Proteomes" id="UP001219525"/>
    </source>
</evidence>
<feature type="compositionally biased region" description="Acidic residues" evidence="1">
    <location>
        <begin position="79"/>
        <end position="98"/>
    </location>
</feature>
<name>A0AAD6Y1F7_9AGAR</name>
<keyword evidence="3" id="KW-1185">Reference proteome</keyword>
<reference evidence="2" key="1">
    <citation type="submission" date="2023-03" db="EMBL/GenBank/DDBJ databases">
        <title>Massive genome expansion in bonnet fungi (Mycena s.s.) driven by repeated elements and novel gene families across ecological guilds.</title>
        <authorList>
            <consortium name="Lawrence Berkeley National Laboratory"/>
            <person name="Harder C.B."/>
            <person name="Miyauchi S."/>
            <person name="Viragh M."/>
            <person name="Kuo A."/>
            <person name="Thoen E."/>
            <person name="Andreopoulos B."/>
            <person name="Lu D."/>
            <person name="Skrede I."/>
            <person name="Drula E."/>
            <person name="Henrissat B."/>
            <person name="Morin E."/>
            <person name="Kohler A."/>
            <person name="Barry K."/>
            <person name="LaButti K."/>
            <person name="Morin E."/>
            <person name="Salamov A."/>
            <person name="Lipzen A."/>
            <person name="Mereny Z."/>
            <person name="Hegedus B."/>
            <person name="Baldrian P."/>
            <person name="Stursova M."/>
            <person name="Weitz H."/>
            <person name="Taylor A."/>
            <person name="Grigoriev I.V."/>
            <person name="Nagy L.G."/>
            <person name="Martin F."/>
            <person name="Kauserud H."/>
        </authorList>
    </citation>
    <scope>NUCLEOTIDE SEQUENCE</scope>
    <source>
        <strain evidence="2">9144</strain>
    </source>
</reference>
<feature type="region of interest" description="Disordered" evidence="1">
    <location>
        <begin position="1"/>
        <end position="117"/>
    </location>
</feature>
<feature type="region of interest" description="Disordered" evidence="1">
    <location>
        <begin position="226"/>
        <end position="245"/>
    </location>
</feature>
<evidence type="ECO:0000256" key="1">
    <source>
        <dbReference type="SAM" id="MobiDB-lite"/>
    </source>
</evidence>
<protein>
    <submittedName>
        <fullName evidence="2">Uncharacterized protein</fullName>
    </submittedName>
</protein>
<feature type="compositionally biased region" description="Basic residues" evidence="1">
    <location>
        <begin position="236"/>
        <end position="245"/>
    </location>
</feature>
<accession>A0AAD6Y1F7</accession>
<comment type="caution">
    <text evidence="2">The sequence shown here is derived from an EMBL/GenBank/DDBJ whole genome shotgun (WGS) entry which is preliminary data.</text>
</comment>
<dbReference type="EMBL" id="JARJCW010000123">
    <property type="protein sequence ID" value="KAJ7192175.1"/>
    <property type="molecule type" value="Genomic_DNA"/>
</dbReference>
<sequence length="511" mass="54356">MAGPPSKRTRRATPAATTAAALPSHHAAGDIPAASADSDEGHYPSADSLKRKRGASAGAATEPEAAHDEASPEYVSSDEQSDGNGGEDIDEGEYDGETAVDGGDGTSGHDADDEEVEELPVTILSVFSAKDTKKKRKSIKTGLLELASDLSQYQFEKKTIRKVAELVETRISLEDHYCISYTVPRHVTSPLEVQDELSFKYMLENALKIATRPTVQLSVEVDIPVSDDSSDDGSAKKKSSKKNNKKTKVCLHILSQGSRSPCPPSSAGSLHGSAARGSLPPAATTPSVDSGTSVPSDKDIDPANALINKKIGTLRLRWTCNAKDGSDYCWVNGENKHLALTHAHFSRWAAAWEQGLCDETKPPNHFLFSEEPAAGGTSLLQRRVAAQAAPRATAAVSAPAAPVINFHLPDGLLNHLMPRTVDPPATHQPVPSTPDSMLLPPNKAVGPNMSVSNFCALYGLKPAVAAKLSAHGFENCATFYLVTLGQLKEMDFLIGETAELRNAVNMWAVPV</sequence>